<evidence type="ECO:0000256" key="2">
    <source>
        <dbReference type="ARBA" id="ARBA00023315"/>
    </source>
</evidence>
<name>A0A3L7JZ97_9BACI</name>
<dbReference type="Pfam" id="PF00583">
    <property type="entry name" value="Acetyltransf_1"/>
    <property type="match status" value="1"/>
</dbReference>
<dbReference type="GO" id="GO:0016747">
    <property type="term" value="F:acyltransferase activity, transferring groups other than amino-acyl groups"/>
    <property type="evidence" value="ECO:0007669"/>
    <property type="project" value="InterPro"/>
</dbReference>
<keyword evidence="2" id="KW-0012">Acyltransferase</keyword>
<dbReference type="SUPFAM" id="SSF55729">
    <property type="entry name" value="Acyl-CoA N-acyltransferases (Nat)"/>
    <property type="match status" value="1"/>
</dbReference>
<dbReference type="AlphaFoldDB" id="A0A3L7JZ97"/>
<evidence type="ECO:0000256" key="1">
    <source>
        <dbReference type="ARBA" id="ARBA00022679"/>
    </source>
</evidence>
<feature type="domain" description="N-acetyltransferase" evidence="3">
    <location>
        <begin position="16"/>
        <end position="159"/>
    </location>
</feature>
<dbReference type="PROSITE" id="PS51186">
    <property type="entry name" value="GNAT"/>
    <property type="match status" value="1"/>
</dbReference>
<accession>A0A3L7JZ97</accession>
<keyword evidence="1 4" id="KW-0808">Transferase</keyword>
<reference evidence="4 5" key="1">
    <citation type="submission" date="2018-10" db="EMBL/GenBank/DDBJ databases">
        <title>Falsibacillus sp. genome draft.</title>
        <authorList>
            <person name="Shi S."/>
        </authorList>
    </citation>
    <scope>NUCLEOTIDE SEQUENCE [LARGE SCALE GENOMIC DNA]</scope>
    <source>
        <strain evidence="4 5">GY 10110</strain>
    </source>
</reference>
<evidence type="ECO:0000313" key="4">
    <source>
        <dbReference type="EMBL" id="RLQ96137.1"/>
    </source>
</evidence>
<dbReference type="InterPro" id="IPR000182">
    <property type="entry name" value="GNAT_dom"/>
</dbReference>
<evidence type="ECO:0000259" key="3">
    <source>
        <dbReference type="PROSITE" id="PS51186"/>
    </source>
</evidence>
<comment type="caution">
    <text evidence="4">The sequence shown here is derived from an EMBL/GenBank/DDBJ whole genome shotgun (WGS) entry which is preliminary data.</text>
</comment>
<organism evidence="4 5">
    <name type="scientific">Falsibacillus albus</name>
    <dbReference type="NCBI Taxonomy" id="2478915"/>
    <lineage>
        <taxon>Bacteria</taxon>
        <taxon>Bacillati</taxon>
        <taxon>Bacillota</taxon>
        <taxon>Bacilli</taxon>
        <taxon>Bacillales</taxon>
        <taxon>Bacillaceae</taxon>
        <taxon>Falsibacillus</taxon>
    </lineage>
</organism>
<dbReference type="InterPro" id="IPR016181">
    <property type="entry name" value="Acyl_CoA_acyltransferase"/>
</dbReference>
<gene>
    <name evidence="4" type="ORF">D9X91_07550</name>
</gene>
<dbReference type="Gene3D" id="3.40.630.30">
    <property type="match status" value="1"/>
</dbReference>
<dbReference type="CDD" id="cd04301">
    <property type="entry name" value="NAT_SF"/>
    <property type="match status" value="1"/>
</dbReference>
<dbReference type="InterPro" id="IPR050832">
    <property type="entry name" value="Bact_Acetyltransf"/>
</dbReference>
<dbReference type="Proteomes" id="UP000276770">
    <property type="component" value="Unassembled WGS sequence"/>
</dbReference>
<dbReference type="EMBL" id="RCVZ01000004">
    <property type="protein sequence ID" value="RLQ96137.1"/>
    <property type="molecule type" value="Genomic_DNA"/>
</dbReference>
<evidence type="ECO:0000313" key="5">
    <source>
        <dbReference type="Proteomes" id="UP000276770"/>
    </source>
</evidence>
<protein>
    <submittedName>
        <fullName evidence="4">GNAT family N-acetyltransferase</fullName>
    </submittedName>
</protein>
<keyword evidence="5" id="KW-1185">Reference proteome</keyword>
<proteinExistence type="predicted"/>
<sequence length="1042" mass="119958">MGVGKLKQMIKQYEIVEYHPKYAAAVAEMWNNSQDGWGGGNTIQTEEQVLKQEANSTNLHLFLALDGEKVVGYCSLGEYREDEGALYIPLLNVRGDYHGKKVGKLLVLKALERAIEMKWPRLDLYTWPGNTKAVPLYKKCGFFWEEREDTTHLMNFMPSVLHTEAVKEFFQDVDWYSASTRLIEVSPDGKKENGFDYYEYSWSDNGRCLKMEFERSGRGIRAIETDDYRISASIEQFKLVFGSEYQIRYHIKNKSGRPLEISFLGEHHKNIRFNFERAITVKDDITIDAPFYLDKIDEDQNLWRTHPTVNTKVMINGKAAFFKIGLMPKFPANIACKTIENLTYLGNKGTIYVDLENNFEEEIEYSFVMPESELIVLDERKYFFKLGPKSKCSIPIRYTLKRHGYYSHEVEITAKKSDQTLLVFSKKIGFAFKGIGARFAGENEHRYEVFNGQFQMWLDKFDNWLIPGKEETKDQASMFMYPKLGKPFSEEFSKIRAERVQFMEEGSWIGFRATFQSKAFPDIKLHKVAKLYSEGLVEHHYEIENTSEHETAEEIWLTNPIYQNLERAVIPYENDMIEMKDTIGSFHEYWKGDSITENWIFSRISDDSPRGICWSPAENVHFSNWYIYFEHRIGRMEANETVATNPVYLSFGAFHDWHSFREFAMQQRLEKEPLTEHLAFKLNGGNPFIVGETVAASVKEYKASYLNGSMNISACGKELLQEKVSKDDHMKTKDLLVDVSCSDPVGVMSANIKYDSVETEARSLFIKKGSAPINFKTGMMEGIETFVCSNGPIEITAAPTFYPNLFSLKANGKEWLDTSFPRAKSKSWWNPWPGGIGSALRDISPNSILKENAYAERAKLFDSKGNEWEGLKLIVKLKEHEKYSGVEFHQYFLLLPGVPILCHTAQIINHSGQLIDMKKWGTNCFLLSGDEMYERWGNFQGIGGEWQKLHGGKGEQEMRVGRSAHFGTTEHTDILQVITDLQETKLGSYINKEVMLIAGTTKLNIENRHHSFASPIFFLINDEVIEDDALSSLKAIHFNELH</sequence>
<dbReference type="PANTHER" id="PTHR43877">
    <property type="entry name" value="AMINOALKYLPHOSPHONATE N-ACETYLTRANSFERASE-RELATED-RELATED"/>
    <property type="match status" value="1"/>
</dbReference>